<feature type="signal peptide" evidence="1">
    <location>
        <begin position="1"/>
        <end position="23"/>
    </location>
</feature>
<dbReference type="Proteomes" id="UP000006294">
    <property type="component" value="Chromosome"/>
</dbReference>
<dbReference type="STRING" id="698758.AXY_22160"/>
<feature type="domain" description="Transcobalamin-like C-terminal" evidence="2">
    <location>
        <begin position="62"/>
        <end position="127"/>
    </location>
</feature>
<dbReference type="eggNOG" id="ENOG5032Y2X">
    <property type="taxonomic scope" value="Bacteria"/>
</dbReference>
<evidence type="ECO:0000259" key="2">
    <source>
        <dbReference type="Pfam" id="PF14478"/>
    </source>
</evidence>
<dbReference type="Pfam" id="PF14478">
    <property type="entry name" value="DUF4430"/>
    <property type="match status" value="1"/>
</dbReference>
<sequence>MKMKNILFAIVLTLGILVGCGTADNNPNVADTEQTEVQVEIIISLENQEEILEEEVLTVDAGTSLMEVMEENFDVINNGGFISSINGIQAEDGQPYAWMYTVNGEDATKGAEDYIIKDGDVIEFDFHSWE</sequence>
<protein>
    <recommendedName>
        <fullName evidence="2">Transcobalamin-like C-terminal domain-containing protein</fullName>
    </recommendedName>
</protein>
<dbReference type="KEGG" id="axl:AXY_22160"/>
<dbReference type="InterPro" id="IPR027954">
    <property type="entry name" value="Transcobalamin-like_C"/>
</dbReference>
<evidence type="ECO:0000313" key="4">
    <source>
        <dbReference type="Proteomes" id="UP000006294"/>
    </source>
</evidence>
<dbReference type="Gene3D" id="2.170.130.30">
    <property type="match status" value="1"/>
</dbReference>
<keyword evidence="1" id="KW-0732">Signal</keyword>
<evidence type="ECO:0000256" key="1">
    <source>
        <dbReference type="SAM" id="SignalP"/>
    </source>
</evidence>
<name>K0J819_AMPXN</name>
<keyword evidence="4" id="KW-1185">Reference proteome</keyword>
<dbReference type="PROSITE" id="PS51257">
    <property type="entry name" value="PROKAR_LIPOPROTEIN"/>
    <property type="match status" value="1"/>
</dbReference>
<reference evidence="3 4" key="1">
    <citation type="submission" date="2011-01" db="EMBL/GenBank/DDBJ databases">
        <title>Whole genome sequence of Amphibacillus xylinus NBRC 15112.</title>
        <authorList>
            <person name="Nakazawa H."/>
            <person name="Katano Y."/>
            <person name="Nakamura S."/>
            <person name="Sasagawa M."/>
            <person name="Fukada J."/>
            <person name="Arai T."/>
            <person name="Sasakura N."/>
            <person name="Mochizuki D."/>
            <person name="Hosoyama A."/>
            <person name="Harada K."/>
            <person name="Horikawa H."/>
            <person name="Kato Y."/>
            <person name="Harada T."/>
            <person name="Sasaki K."/>
            <person name="Sekiguchi M."/>
            <person name="Hodoyama M."/>
            <person name="Nishiko R."/>
            <person name="Narita H."/>
            <person name="Hanamaki A."/>
            <person name="Hata C."/>
            <person name="Konno Y."/>
            <person name="Niimura Y."/>
            <person name="Yamazaki S."/>
            <person name="Fujita N."/>
        </authorList>
    </citation>
    <scope>NUCLEOTIDE SEQUENCE [LARGE SCALE GENOMIC DNA]</scope>
    <source>
        <strain evidence="4">ATCC 51415 / DSM 6626 / JCM 7361 / LMG 17667 / NBRC 15112 / Ep01</strain>
    </source>
</reference>
<organism evidence="3 4">
    <name type="scientific">Amphibacillus xylanus (strain ATCC 51415 / DSM 6626 / JCM 7361 / LMG 17667 / NBRC 15112 / Ep01)</name>
    <dbReference type="NCBI Taxonomy" id="698758"/>
    <lineage>
        <taxon>Bacteria</taxon>
        <taxon>Bacillati</taxon>
        <taxon>Bacillota</taxon>
        <taxon>Bacilli</taxon>
        <taxon>Bacillales</taxon>
        <taxon>Bacillaceae</taxon>
        <taxon>Amphibacillus</taxon>
    </lineage>
</organism>
<gene>
    <name evidence="3" type="ordered locus">AXY_22160</name>
</gene>
<proteinExistence type="predicted"/>
<dbReference type="EMBL" id="AP012050">
    <property type="protein sequence ID" value="BAM48348.1"/>
    <property type="molecule type" value="Genomic_DNA"/>
</dbReference>
<dbReference type="AlphaFoldDB" id="K0J819"/>
<evidence type="ECO:0000313" key="3">
    <source>
        <dbReference type="EMBL" id="BAM48348.1"/>
    </source>
</evidence>
<dbReference type="HOGENOM" id="CLU_111954_0_1_9"/>
<dbReference type="RefSeq" id="WP_015010931.1">
    <property type="nucleotide sequence ID" value="NC_018704.1"/>
</dbReference>
<feature type="chain" id="PRO_5038388184" description="Transcobalamin-like C-terminal domain-containing protein" evidence="1">
    <location>
        <begin position="24"/>
        <end position="130"/>
    </location>
</feature>
<accession>K0J819</accession>